<dbReference type="RefSeq" id="WP_074224815.1">
    <property type="nucleotide sequence ID" value="NZ_FSRC01000001.1"/>
</dbReference>
<keyword evidence="3" id="KW-1185">Reference proteome</keyword>
<protein>
    <submittedName>
        <fullName evidence="2">Putative adhesin</fullName>
    </submittedName>
</protein>
<proteinExistence type="predicted"/>
<feature type="signal peptide" evidence="1">
    <location>
        <begin position="1"/>
        <end position="18"/>
    </location>
</feature>
<evidence type="ECO:0000256" key="1">
    <source>
        <dbReference type="SAM" id="SignalP"/>
    </source>
</evidence>
<reference evidence="3" key="1">
    <citation type="submission" date="2016-11" db="EMBL/GenBank/DDBJ databases">
        <authorList>
            <person name="Varghese N."/>
            <person name="Submissions S."/>
        </authorList>
    </citation>
    <scope>NUCLEOTIDE SEQUENCE [LARGE SCALE GENOMIC DNA]</scope>
    <source>
        <strain evidence="3">DSM 15292</strain>
    </source>
</reference>
<dbReference type="AlphaFoldDB" id="A0A1N6EHA2"/>
<accession>A0A1N6EHA2</accession>
<sequence>MKTSFYSLFYLSFCLFFASVQELIASSIADPYLTKEFTLSGKGELDVETSGASVAVIGMPGNQVIVEMYVKRNGREYGSKDPEIEALLENYQLDISKSGNTISLKVKKKNNSGWNNRNNLNLSFKVQVPTEMSSYFQSSGGSISLENVSGEHKIETSGGSIRIADASGKVTSQSSGGSFSLTGFDGMVDVQTSGGSVKINGLEGDLEINTSGGSVTLEDISGSIDANTSGGSIRAKLLGVDEDLSFQTSGGSITAMVPAGLGLNLDLRGGRVNSRFSNFDGEVKKDLIVGKMNGGGPLLSMRSSGGSINLEFID</sequence>
<name>A0A1N6EHA2_9BACT</name>
<dbReference type="EMBL" id="FSRC01000001">
    <property type="protein sequence ID" value="SIN82414.1"/>
    <property type="molecule type" value="Genomic_DNA"/>
</dbReference>
<dbReference type="PANTHER" id="PTHR34094:SF1">
    <property type="entry name" value="PROTEIN FAM185A"/>
    <property type="match status" value="1"/>
</dbReference>
<feature type="chain" id="PRO_5012997866" evidence="1">
    <location>
        <begin position="19"/>
        <end position="314"/>
    </location>
</feature>
<dbReference type="STRING" id="226505.SAMN05444394_2157"/>
<keyword evidence="1" id="KW-0732">Signal</keyword>
<organism evidence="2 3">
    <name type="scientific">Algoriphagus halophilus</name>
    <dbReference type="NCBI Taxonomy" id="226505"/>
    <lineage>
        <taxon>Bacteria</taxon>
        <taxon>Pseudomonadati</taxon>
        <taxon>Bacteroidota</taxon>
        <taxon>Cytophagia</taxon>
        <taxon>Cytophagales</taxon>
        <taxon>Cyclobacteriaceae</taxon>
        <taxon>Algoriphagus</taxon>
    </lineage>
</organism>
<dbReference type="OrthoDB" id="1523429at2"/>
<dbReference type="Proteomes" id="UP000185221">
    <property type="component" value="Unassembled WGS sequence"/>
</dbReference>
<evidence type="ECO:0000313" key="3">
    <source>
        <dbReference type="Proteomes" id="UP000185221"/>
    </source>
</evidence>
<evidence type="ECO:0000313" key="2">
    <source>
        <dbReference type="EMBL" id="SIN82414.1"/>
    </source>
</evidence>
<gene>
    <name evidence="2" type="ORF">SAMN05444394_2157</name>
</gene>
<dbReference type="PANTHER" id="PTHR34094">
    <property type="match status" value="1"/>
</dbReference>